<dbReference type="STRING" id="63057.A0A2P5FPA9"/>
<dbReference type="InterPro" id="IPR001480">
    <property type="entry name" value="Bulb-type_lectin_dom"/>
</dbReference>
<dbReference type="GO" id="GO:0048544">
    <property type="term" value="P:recognition of pollen"/>
    <property type="evidence" value="ECO:0007669"/>
    <property type="project" value="InterPro"/>
</dbReference>
<comment type="subcellular location">
    <subcellularLocation>
        <location evidence="1">Membrane</location>
        <topology evidence="1">Single-pass type I membrane protein</topology>
    </subcellularLocation>
</comment>
<dbReference type="AlphaFoldDB" id="A0A2P5FPA9"/>
<evidence type="ECO:0000256" key="20">
    <source>
        <dbReference type="SAM" id="Phobius"/>
    </source>
</evidence>
<keyword evidence="15" id="KW-0325">Glycoprotein</keyword>
<evidence type="ECO:0000256" key="9">
    <source>
        <dbReference type="ARBA" id="ARBA00022777"/>
    </source>
</evidence>
<evidence type="ECO:0000256" key="3">
    <source>
        <dbReference type="ARBA" id="ARBA00022536"/>
    </source>
</evidence>
<evidence type="ECO:0000256" key="10">
    <source>
        <dbReference type="ARBA" id="ARBA00022840"/>
    </source>
</evidence>
<evidence type="ECO:0000259" key="23">
    <source>
        <dbReference type="PROSITE" id="PS50927"/>
    </source>
</evidence>
<dbReference type="Gene3D" id="3.30.200.20">
    <property type="entry name" value="Phosphorylase Kinase, domain 1"/>
    <property type="match status" value="1"/>
</dbReference>
<keyword evidence="9 18" id="KW-0418">Kinase</keyword>
<evidence type="ECO:0000256" key="18">
    <source>
        <dbReference type="PIRNR" id="PIRNR000641"/>
    </source>
</evidence>
<gene>
    <name evidence="24" type="ORF">TorRG33x02_044070</name>
</gene>
<accession>A0A2P5FPA9</accession>
<reference evidence="25" key="1">
    <citation type="submission" date="2016-06" db="EMBL/GenBank/DDBJ databases">
        <title>Parallel loss of symbiosis genes in relatives of nitrogen-fixing non-legume Parasponia.</title>
        <authorList>
            <person name="Van Velzen R."/>
            <person name="Holmer R."/>
            <person name="Bu F."/>
            <person name="Rutten L."/>
            <person name="Van Zeijl A."/>
            <person name="Liu W."/>
            <person name="Santuari L."/>
            <person name="Cao Q."/>
            <person name="Sharma T."/>
            <person name="Shen D."/>
            <person name="Roswanjaya Y."/>
            <person name="Wardhani T."/>
            <person name="Kalhor M.S."/>
            <person name="Jansen J."/>
            <person name="Van den Hoogen J."/>
            <person name="Gungor B."/>
            <person name="Hartog M."/>
            <person name="Hontelez J."/>
            <person name="Verver J."/>
            <person name="Yang W.-C."/>
            <person name="Schijlen E."/>
            <person name="Repin R."/>
            <person name="Schilthuizen M."/>
            <person name="Schranz E."/>
            <person name="Heidstra R."/>
            <person name="Miyata K."/>
            <person name="Fedorova E."/>
            <person name="Kohlen W."/>
            <person name="Bisseling T."/>
            <person name="Smit S."/>
            <person name="Geurts R."/>
        </authorList>
    </citation>
    <scope>NUCLEOTIDE SEQUENCE [LARGE SCALE GENOMIC DNA]</scope>
    <source>
        <strain evidence="25">cv. RG33-2</strain>
    </source>
</reference>
<dbReference type="GO" id="GO:0016020">
    <property type="term" value="C:membrane"/>
    <property type="evidence" value="ECO:0007669"/>
    <property type="project" value="UniProtKB-SubCell"/>
</dbReference>
<dbReference type="Proteomes" id="UP000237000">
    <property type="component" value="Unassembled WGS sequence"/>
</dbReference>
<evidence type="ECO:0000313" key="24">
    <source>
        <dbReference type="EMBL" id="PON99642.1"/>
    </source>
</evidence>
<keyword evidence="2 18" id="KW-0723">Serine/threonine-protein kinase</keyword>
<evidence type="ECO:0000256" key="2">
    <source>
        <dbReference type="ARBA" id="ARBA00022527"/>
    </source>
</evidence>
<evidence type="ECO:0000256" key="1">
    <source>
        <dbReference type="ARBA" id="ARBA00004479"/>
    </source>
</evidence>
<evidence type="ECO:0000256" key="13">
    <source>
        <dbReference type="ARBA" id="ARBA00023157"/>
    </source>
</evidence>
<comment type="similarity">
    <text evidence="18">Belongs to the protein kinase superfamily. Ser/Thr protein kinase family.</text>
</comment>
<dbReference type="FunFam" id="1.10.510.10:FF:000237">
    <property type="entry name" value="G-type lectin S-receptor-like serine/threonine-protein kinase"/>
    <property type="match status" value="1"/>
</dbReference>
<feature type="binding site" evidence="19">
    <location>
        <position position="519"/>
    </location>
    <ligand>
        <name>ATP</name>
        <dbReference type="ChEBI" id="CHEBI:30616"/>
    </ligand>
</feature>
<keyword evidence="6 21" id="KW-0732">Signal</keyword>
<dbReference type="GO" id="GO:0030246">
    <property type="term" value="F:carbohydrate binding"/>
    <property type="evidence" value="ECO:0007669"/>
    <property type="project" value="UniProtKB-KW"/>
</dbReference>
<dbReference type="OrthoDB" id="758220at2759"/>
<dbReference type="FunFam" id="2.90.10.10:FF:000026">
    <property type="entry name" value="Serine/threonine-protein kinase"/>
    <property type="match status" value="1"/>
</dbReference>
<comment type="catalytic activity">
    <reaction evidence="17 18">
        <text>L-seryl-[protein] + ATP = O-phospho-L-seryl-[protein] + ADP + H(+)</text>
        <dbReference type="Rhea" id="RHEA:17989"/>
        <dbReference type="Rhea" id="RHEA-COMP:9863"/>
        <dbReference type="Rhea" id="RHEA-COMP:11604"/>
        <dbReference type="ChEBI" id="CHEBI:15378"/>
        <dbReference type="ChEBI" id="CHEBI:29999"/>
        <dbReference type="ChEBI" id="CHEBI:30616"/>
        <dbReference type="ChEBI" id="CHEBI:83421"/>
        <dbReference type="ChEBI" id="CHEBI:456216"/>
        <dbReference type="EC" id="2.7.11.1"/>
    </reaction>
</comment>
<keyword evidence="3" id="KW-0245">EGF-like domain</keyword>
<keyword evidence="13" id="KW-1015">Disulfide bond</keyword>
<feature type="chain" id="PRO_5015181114" description="Receptor-like serine/threonine-protein kinase" evidence="21">
    <location>
        <begin position="20"/>
        <end position="781"/>
    </location>
</feature>
<dbReference type="Pfam" id="PF01453">
    <property type="entry name" value="B_lectin"/>
    <property type="match status" value="1"/>
</dbReference>
<dbReference type="PANTHER" id="PTHR47976:SF102">
    <property type="entry name" value="G-TYPE LECTIN S-RECEPTOR-LIKE SERINE_THREONINE-PROTEIN KINASE LECRK3"/>
    <property type="match status" value="1"/>
</dbReference>
<dbReference type="InterPro" id="IPR000858">
    <property type="entry name" value="S_locus_glycoprot_dom"/>
</dbReference>
<protein>
    <recommendedName>
        <fullName evidence="18">Receptor-like serine/threonine-protein kinase</fullName>
        <ecNumber evidence="18">2.7.11.1</ecNumber>
    </recommendedName>
</protein>
<evidence type="ECO:0000256" key="19">
    <source>
        <dbReference type="PROSITE-ProRule" id="PRU10141"/>
    </source>
</evidence>
<dbReference type="SUPFAM" id="SSF56112">
    <property type="entry name" value="Protein kinase-like (PK-like)"/>
    <property type="match status" value="1"/>
</dbReference>
<name>A0A2P5FPA9_TREOI</name>
<dbReference type="SUPFAM" id="SSF51110">
    <property type="entry name" value="alpha-D-mannose-specific plant lectins"/>
    <property type="match status" value="2"/>
</dbReference>
<dbReference type="PROSITE" id="PS50011">
    <property type="entry name" value="PROTEIN_KINASE_DOM"/>
    <property type="match status" value="1"/>
</dbReference>
<keyword evidence="8 18" id="KW-0547">Nucleotide-binding</keyword>
<comment type="catalytic activity">
    <reaction evidence="16 18">
        <text>L-threonyl-[protein] + ATP = O-phospho-L-threonyl-[protein] + ADP + H(+)</text>
        <dbReference type="Rhea" id="RHEA:46608"/>
        <dbReference type="Rhea" id="RHEA-COMP:11060"/>
        <dbReference type="Rhea" id="RHEA-COMP:11605"/>
        <dbReference type="ChEBI" id="CHEBI:15378"/>
        <dbReference type="ChEBI" id="CHEBI:30013"/>
        <dbReference type="ChEBI" id="CHEBI:30616"/>
        <dbReference type="ChEBI" id="CHEBI:61977"/>
        <dbReference type="ChEBI" id="CHEBI:456216"/>
        <dbReference type="EC" id="2.7.11.1"/>
    </reaction>
</comment>
<keyword evidence="5 20" id="KW-0812">Transmembrane</keyword>
<feature type="domain" description="Bulb-type lectin" evidence="23">
    <location>
        <begin position="27"/>
        <end position="143"/>
    </location>
</feature>
<evidence type="ECO:0000313" key="25">
    <source>
        <dbReference type="Proteomes" id="UP000237000"/>
    </source>
</evidence>
<evidence type="ECO:0000256" key="5">
    <source>
        <dbReference type="ARBA" id="ARBA00022692"/>
    </source>
</evidence>
<feature type="domain" description="Protein kinase" evidence="22">
    <location>
        <begin position="488"/>
        <end position="760"/>
    </location>
</feature>
<evidence type="ECO:0000256" key="6">
    <source>
        <dbReference type="ARBA" id="ARBA00022729"/>
    </source>
</evidence>
<dbReference type="PIRSF" id="PIRSF000641">
    <property type="entry name" value="SRK"/>
    <property type="match status" value="1"/>
</dbReference>
<dbReference type="PROSITE" id="PS50927">
    <property type="entry name" value="BULB_LECTIN"/>
    <property type="match status" value="1"/>
</dbReference>
<evidence type="ECO:0000256" key="7">
    <source>
        <dbReference type="ARBA" id="ARBA00022734"/>
    </source>
</evidence>
<evidence type="ECO:0000256" key="16">
    <source>
        <dbReference type="ARBA" id="ARBA00047899"/>
    </source>
</evidence>
<proteinExistence type="inferred from homology"/>
<dbReference type="InterPro" id="IPR024171">
    <property type="entry name" value="SRK-like_kinase"/>
</dbReference>
<dbReference type="Pfam" id="PF00954">
    <property type="entry name" value="S_locus_glycop"/>
    <property type="match status" value="1"/>
</dbReference>
<evidence type="ECO:0000256" key="14">
    <source>
        <dbReference type="ARBA" id="ARBA00023170"/>
    </source>
</evidence>
<sequence>MAATVLFFLLMVEVSMIAAQQSNTRISLGSSLSPTTNKSSWLSDSGQFAFGFYQQGNGFAVGIWYEKIKQKTVVWTANRDDRPLSHDVTLLLNGDGRLVVQDQQGLQILIANSSLPAASASMLDSGNFVLFNSNSKIIWQSFDFPTDTLLPGQRIVGDYRFVAAVSETNHSSGRFQLVLQLDGNLVQYPAGSPLSSYYSYWSSSTENRGENVSLNLDSNGQLYLLNSTGFNINTIVAGQNQLGNNVTYRMTIDVDGILRLYSHSLVQNSSWVAEWASISNKCDPVGLCGLNSYCILNNNQESDCACLPGFDFIDQNQKNLGCERNSSIDSCTIEHNETVSLAELDEVMWENNPYSVVSLMNKTDCEEDCLTDCNCIIALFENQQCNKQMFPLRFAKAGSKGLVTTIIKVPNGSNLPHEKGQRRDVLIIGLACIAFALIILLLSAFLACRNRFQSHKNVPNKLNAAMLMVDEALFVRSFTFRELELATDGFVQELGRGAFGTVFKGTLSLPNGQRAIAVKRLEKVAADGEVEFRNEMRSIGRTHHRNLLRLLGYCHEGSNRLLVYDYMSNGSLANFLFKSEVKPNWNERVRIAMGIARGILYLHEECENQIIHCDINPNNILIDEKHSAKIADFGLAKLLMQDQTRTITGIRGTRGFVAPEWHKNMPITSKADVYSFGIVLLVIICCRPSVDVNVPEREAVLADWVYECFRANEVKNLVQDEQVNEQELNRMVKIGLWCIQEEPTIRPAMKNVVAMLEGTIDIPTPPDQVSYTNSISHFLDS</sequence>
<keyword evidence="4 18" id="KW-0808">Transferase</keyword>
<keyword evidence="10 18" id="KW-0067">ATP-binding</keyword>
<evidence type="ECO:0000259" key="22">
    <source>
        <dbReference type="PROSITE" id="PS50011"/>
    </source>
</evidence>
<dbReference type="CDD" id="cd14066">
    <property type="entry name" value="STKc_IRAK"/>
    <property type="match status" value="1"/>
</dbReference>
<dbReference type="PROSITE" id="PS00107">
    <property type="entry name" value="PROTEIN_KINASE_ATP"/>
    <property type="match status" value="1"/>
</dbReference>
<keyword evidence="12 20" id="KW-0472">Membrane</keyword>
<dbReference type="Gene3D" id="1.10.510.10">
    <property type="entry name" value="Transferase(Phosphotransferase) domain 1"/>
    <property type="match status" value="1"/>
</dbReference>
<evidence type="ECO:0000256" key="8">
    <source>
        <dbReference type="ARBA" id="ARBA00022741"/>
    </source>
</evidence>
<dbReference type="EMBL" id="JXTC01000017">
    <property type="protein sequence ID" value="PON99642.1"/>
    <property type="molecule type" value="Genomic_DNA"/>
</dbReference>
<dbReference type="FunFam" id="3.30.200.20:FF:000059">
    <property type="entry name" value="S-receptor-like serine/threonine-protein kinase"/>
    <property type="match status" value="1"/>
</dbReference>
<dbReference type="Gene3D" id="2.90.10.10">
    <property type="entry name" value="Bulb-type lectin domain"/>
    <property type="match status" value="2"/>
</dbReference>
<keyword evidence="7" id="KW-0430">Lectin</keyword>
<feature type="transmembrane region" description="Helical" evidence="20">
    <location>
        <begin position="425"/>
        <end position="447"/>
    </location>
</feature>
<dbReference type="PANTHER" id="PTHR47976">
    <property type="entry name" value="G-TYPE LECTIN S-RECEPTOR-LIKE SERINE/THREONINE-PROTEIN KINASE SD2-5"/>
    <property type="match status" value="1"/>
</dbReference>
<dbReference type="GO" id="GO:0106310">
    <property type="term" value="F:protein serine kinase activity"/>
    <property type="evidence" value="ECO:0007669"/>
    <property type="project" value="RHEA"/>
</dbReference>
<evidence type="ECO:0000256" key="21">
    <source>
        <dbReference type="SAM" id="SignalP"/>
    </source>
</evidence>
<dbReference type="CDD" id="cd00028">
    <property type="entry name" value="B_lectin"/>
    <property type="match status" value="1"/>
</dbReference>
<evidence type="ECO:0000256" key="11">
    <source>
        <dbReference type="ARBA" id="ARBA00022989"/>
    </source>
</evidence>
<keyword evidence="11 20" id="KW-1133">Transmembrane helix</keyword>
<comment type="caution">
    <text evidence="24">The sequence shown here is derived from an EMBL/GenBank/DDBJ whole genome shotgun (WGS) entry which is preliminary data.</text>
</comment>
<feature type="signal peptide" evidence="21">
    <location>
        <begin position="1"/>
        <end position="19"/>
    </location>
</feature>
<keyword evidence="25" id="KW-1185">Reference proteome</keyword>
<evidence type="ECO:0000256" key="4">
    <source>
        <dbReference type="ARBA" id="ARBA00022679"/>
    </source>
</evidence>
<dbReference type="EC" id="2.7.11.1" evidence="18"/>
<evidence type="ECO:0000256" key="17">
    <source>
        <dbReference type="ARBA" id="ARBA00048679"/>
    </source>
</evidence>
<dbReference type="FunFam" id="2.90.10.10:FF:000013">
    <property type="entry name" value="G-type lectin S-receptor-like serine/threonine-protein kinase LECRK1"/>
    <property type="match status" value="1"/>
</dbReference>
<dbReference type="InterPro" id="IPR036426">
    <property type="entry name" value="Bulb-type_lectin_dom_sf"/>
</dbReference>
<dbReference type="GO" id="GO:0004674">
    <property type="term" value="F:protein serine/threonine kinase activity"/>
    <property type="evidence" value="ECO:0007669"/>
    <property type="project" value="UniProtKB-KW"/>
</dbReference>
<evidence type="ECO:0000256" key="12">
    <source>
        <dbReference type="ARBA" id="ARBA00023136"/>
    </source>
</evidence>
<organism evidence="24 25">
    <name type="scientific">Trema orientale</name>
    <name type="common">Charcoal tree</name>
    <name type="synonym">Celtis orientalis</name>
    <dbReference type="NCBI Taxonomy" id="63057"/>
    <lineage>
        <taxon>Eukaryota</taxon>
        <taxon>Viridiplantae</taxon>
        <taxon>Streptophyta</taxon>
        <taxon>Embryophyta</taxon>
        <taxon>Tracheophyta</taxon>
        <taxon>Spermatophyta</taxon>
        <taxon>Magnoliopsida</taxon>
        <taxon>eudicotyledons</taxon>
        <taxon>Gunneridae</taxon>
        <taxon>Pentapetalae</taxon>
        <taxon>rosids</taxon>
        <taxon>fabids</taxon>
        <taxon>Rosales</taxon>
        <taxon>Cannabaceae</taxon>
        <taxon>Trema</taxon>
    </lineage>
</organism>
<dbReference type="InParanoid" id="A0A2P5FPA9"/>
<dbReference type="InterPro" id="IPR000719">
    <property type="entry name" value="Prot_kinase_dom"/>
</dbReference>
<dbReference type="SMART" id="SM00108">
    <property type="entry name" value="B_lectin"/>
    <property type="match status" value="1"/>
</dbReference>
<dbReference type="InterPro" id="IPR051343">
    <property type="entry name" value="G-type_lectin_kinases/EP1-like"/>
</dbReference>
<dbReference type="InterPro" id="IPR017441">
    <property type="entry name" value="Protein_kinase_ATP_BS"/>
</dbReference>
<evidence type="ECO:0000256" key="15">
    <source>
        <dbReference type="ARBA" id="ARBA00023180"/>
    </source>
</evidence>
<keyword evidence="14 24" id="KW-0675">Receptor</keyword>
<dbReference type="Pfam" id="PF07714">
    <property type="entry name" value="PK_Tyr_Ser-Thr"/>
    <property type="match status" value="1"/>
</dbReference>
<dbReference type="GO" id="GO:0005524">
    <property type="term" value="F:ATP binding"/>
    <property type="evidence" value="ECO:0007669"/>
    <property type="project" value="UniProtKB-UniRule"/>
</dbReference>
<dbReference type="InterPro" id="IPR011009">
    <property type="entry name" value="Kinase-like_dom_sf"/>
</dbReference>
<dbReference type="InterPro" id="IPR001245">
    <property type="entry name" value="Ser-Thr/Tyr_kinase_cat_dom"/>
</dbReference>